<feature type="domain" description="Peptidase S1" evidence="5">
    <location>
        <begin position="1"/>
        <end position="116"/>
    </location>
</feature>
<keyword evidence="1" id="KW-0645">Protease</keyword>
<dbReference type="PANTHER" id="PTHR24276">
    <property type="entry name" value="POLYSERASE-RELATED"/>
    <property type="match status" value="1"/>
</dbReference>
<dbReference type="GO" id="GO:0004252">
    <property type="term" value="F:serine-type endopeptidase activity"/>
    <property type="evidence" value="ECO:0007669"/>
    <property type="project" value="InterPro"/>
</dbReference>
<sequence length="117" mass="12774">MTFSKFIKPIGLPEEGARVPIGTTVIVAGWGKTADDSKPSKMLLATNQTVIEFKNKHLIYTDSTQSGVKMGDSGGPLEYNGVLLGVVSGGGRNKKRKFTFFTEVAFFRSWIKSKTNL</sequence>
<evidence type="ECO:0000256" key="4">
    <source>
        <dbReference type="ARBA" id="ARBA00023157"/>
    </source>
</evidence>
<dbReference type="EMBL" id="OU898276">
    <property type="protein sequence ID" value="CAG9827560.1"/>
    <property type="molecule type" value="Genomic_DNA"/>
</dbReference>
<keyword evidence="4" id="KW-1015">Disulfide bond</keyword>
<dbReference type="InterPro" id="IPR001254">
    <property type="entry name" value="Trypsin_dom"/>
</dbReference>
<dbReference type="InterPro" id="IPR050430">
    <property type="entry name" value="Peptidase_S1"/>
</dbReference>
<evidence type="ECO:0000256" key="2">
    <source>
        <dbReference type="ARBA" id="ARBA00022801"/>
    </source>
</evidence>
<evidence type="ECO:0000259" key="5">
    <source>
        <dbReference type="PROSITE" id="PS50240"/>
    </source>
</evidence>
<gene>
    <name evidence="6" type="ORF">DIABBA_LOCUS1549</name>
</gene>
<evidence type="ECO:0000313" key="7">
    <source>
        <dbReference type="Proteomes" id="UP001153709"/>
    </source>
</evidence>
<keyword evidence="3" id="KW-0720">Serine protease</keyword>
<accession>A0A9N9X9T6</accession>
<evidence type="ECO:0000256" key="3">
    <source>
        <dbReference type="ARBA" id="ARBA00022825"/>
    </source>
</evidence>
<proteinExistence type="predicted"/>
<dbReference type="Proteomes" id="UP001153709">
    <property type="component" value="Chromosome 1"/>
</dbReference>
<keyword evidence="7" id="KW-1185">Reference proteome</keyword>
<name>A0A9N9X9T6_DIABA</name>
<dbReference type="PANTHER" id="PTHR24276:SF98">
    <property type="entry name" value="FI18310P1-RELATED"/>
    <property type="match status" value="1"/>
</dbReference>
<dbReference type="InterPro" id="IPR043504">
    <property type="entry name" value="Peptidase_S1_PA_chymotrypsin"/>
</dbReference>
<organism evidence="6 7">
    <name type="scientific">Diabrotica balteata</name>
    <name type="common">Banded cucumber beetle</name>
    <dbReference type="NCBI Taxonomy" id="107213"/>
    <lineage>
        <taxon>Eukaryota</taxon>
        <taxon>Metazoa</taxon>
        <taxon>Ecdysozoa</taxon>
        <taxon>Arthropoda</taxon>
        <taxon>Hexapoda</taxon>
        <taxon>Insecta</taxon>
        <taxon>Pterygota</taxon>
        <taxon>Neoptera</taxon>
        <taxon>Endopterygota</taxon>
        <taxon>Coleoptera</taxon>
        <taxon>Polyphaga</taxon>
        <taxon>Cucujiformia</taxon>
        <taxon>Chrysomeloidea</taxon>
        <taxon>Chrysomelidae</taxon>
        <taxon>Galerucinae</taxon>
        <taxon>Diabroticina</taxon>
        <taxon>Diabroticites</taxon>
        <taxon>Diabrotica</taxon>
    </lineage>
</organism>
<dbReference type="Pfam" id="PF00089">
    <property type="entry name" value="Trypsin"/>
    <property type="match status" value="1"/>
</dbReference>
<evidence type="ECO:0000256" key="1">
    <source>
        <dbReference type="ARBA" id="ARBA00022670"/>
    </source>
</evidence>
<dbReference type="InterPro" id="IPR009003">
    <property type="entry name" value="Peptidase_S1_PA"/>
</dbReference>
<dbReference type="AlphaFoldDB" id="A0A9N9X9T6"/>
<keyword evidence="2" id="KW-0378">Hydrolase</keyword>
<dbReference type="SUPFAM" id="SSF50494">
    <property type="entry name" value="Trypsin-like serine proteases"/>
    <property type="match status" value="1"/>
</dbReference>
<dbReference type="GO" id="GO:0006508">
    <property type="term" value="P:proteolysis"/>
    <property type="evidence" value="ECO:0007669"/>
    <property type="project" value="UniProtKB-KW"/>
</dbReference>
<protein>
    <recommendedName>
        <fullName evidence="5">Peptidase S1 domain-containing protein</fullName>
    </recommendedName>
</protein>
<reference evidence="6" key="1">
    <citation type="submission" date="2022-01" db="EMBL/GenBank/DDBJ databases">
        <authorList>
            <person name="King R."/>
        </authorList>
    </citation>
    <scope>NUCLEOTIDE SEQUENCE</scope>
</reference>
<evidence type="ECO:0000313" key="6">
    <source>
        <dbReference type="EMBL" id="CAG9827560.1"/>
    </source>
</evidence>
<dbReference type="PROSITE" id="PS50240">
    <property type="entry name" value="TRYPSIN_DOM"/>
    <property type="match status" value="1"/>
</dbReference>
<dbReference type="Gene3D" id="2.40.10.10">
    <property type="entry name" value="Trypsin-like serine proteases"/>
    <property type="match status" value="2"/>
</dbReference>